<feature type="transmembrane region" description="Helical" evidence="4">
    <location>
        <begin position="135"/>
        <end position="155"/>
    </location>
</feature>
<dbReference type="GO" id="GO:0016020">
    <property type="term" value="C:membrane"/>
    <property type="evidence" value="ECO:0007669"/>
    <property type="project" value="UniProtKB-SubCell"/>
</dbReference>
<feature type="transmembrane region" description="Helical" evidence="4">
    <location>
        <begin position="432"/>
        <end position="451"/>
    </location>
</feature>
<evidence type="ECO:0000256" key="2">
    <source>
        <dbReference type="ARBA" id="ARBA00006727"/>
    </source>
</evidence>
<dbReference type="EMBL" id="DF933829">
    <property type="protein sequence ID" value="GAM38599.1"/>
    <property type="molecule type" value="Genomic_DNA"/>
</dbReference>
<evidence type="ECO:0000256" key="3">
    <source>
        <dbReference type="SAM" id="MobiDB-lite"/>
    </source>
</evidence>
<keyword evidence="4" id="KW-0472">Membrane</keyword>
<dbReference type="Pfam" id="PF07690">
    <property type="entry name" value="MFS_1"/>
    <property type="match status" value="1"/>
</dbReference>
<organism evidence="5 6">
    <name type="scientific">Talaromyces pinophilus</name>
    <name type="common">Penicillium pinophilum</name>
    <dbReference type="NCBI Taxonomy" id="128442"/>
    <lineage>
        <taxon>Eukaryota</taxon>
        <taxon>Fungi</taxon>
        <taxon>Dikarya</taxon>
        <taxon>Ascomycota</taxon>
        <taxon>Pezizomycotina</taxon>
        <taxon>Eurotiomycetes</taxon>
        <taxon>Eurotiomycetidae</taxon>
        <taxon>Eurotiales</taxon>
        <taxon>Trichocomaceae</taxon>
        <taxon>Talaromyces</taxon>
        <taxon>Talaromyces sect. Talaromyces</taxon>
    </lineage>
</organism>
<evidence type="ECO:0000313" key="6">
    <source>
        <dbReference type="Proteomes" id="UP000053095"/>
    </source>
</evidence>
<feature type="transmembrane region" description="Helical" evidence="4">
    <location>
        <begin position="196"/>
        <end position="216"/>
    </location>
</feature>
<dbReference type="Proteomes" id="UP000053095">
    <property type="component" value="Unassembled WGS sequence"/>
</dbReference>
<dbReference type="SUPFAM" id="SSF103473">
    <property type="entry name" value="MFS general substrate transporter"/>
    <property type="match status" value="1"/>
</dbReference>
<protein>
    <submittedName>
        <fullName evidence="5">Uncharacterized protein</fullName>
    </submittedName>
</protein>
<evidence type="ECO:0000313" key="5">
    <source>
        <dbReference type="EMBL" id="GAM38599.1"/>
    </source>
</evidence>
<comment type="similarity">
    <text evidence="2">Belongs to the major facilitator superfamily. Monocarboxylate porter (TC 2.A.1.13) family.</text>
</comment>
<comment type="caution">
    <text evidence="5">The sequence shown here is derived from an EMBL/GenBank/DDBJ whole genome shotgun (WGS) entry which is preliminary data.</text>
</comment>
<feature type="transmembrane region" description="Helical" evidence="4">
    <location>
        <begin position="336"/>
        <end position="356"/>
    </location>
</feature>
<feature type="transmembrane region" description="Helical" evidence="4">
    <location>
        <begin position="273"/>
        <end position="295"/>
    </location>
</feature>
<feature type="region of interest" description="Disordered" evidence="3">
    <location>
        <begin position="1"/>
        <end position="24"/>
    </location>
</feature>
<feature type="transmembrane region" description="Helical" evidence="4">
    <location>
        <begin position="228"/>
        <end position="253"/>
    </location>
</feature>
<dbReference type="AlphaFoldDB" id="A0A6V8HC97"/>
<reference evidence="6" key="1">
    <citation type="journal article" date="2015" name="Genome Announc.">
        <title>Draft genome sequence of Talaromyces cellulolyticus strain Y-94, a source of lignocellulosic biomass-degrading enzymes.</title>
        <authorList>
            <person name="Fujii T."/>
            <person name="Koike H."/>
            <person name="Sawayama S."/>
            <person name="Yano S."/>
            <person name="Inoue H."/>
        </authorList>
    </citation>
    <scope>NUCLEOTIDE SEQUENCE [LARGE SCALE GENOMIC DNA]</scope>
    <source>
        <strain evidence="6">Y-94</strain>
    </source>
</reference>
<feature type="transmembrane region" description="Helical" evidence="4">
    <location>
        <begin position="69"/>
        <end position="88"/>
    </location>
</feature>
<comment type="subcellular location">
    <subcellularLocation>
        <location evidence="1">Membrane</location>
        <topology evidence="1">Multi-pass membrane protein</topology>
    </subcellularLocation>
</comment>
<dbReference type="InterPro" id="IPR050327">
    <property type="entry name" value="Proton-linked_MCT"/>
</dbReference>
<dbReference type="PANTHER" id="PTHR11360">
    <property type="entry name" value="MONOCARBOXYLATE TRANSPORTER"/>
    <property type="match status" value="1"/>
</dbReference>
<proteinExistence type="inferred from homology"/>
<gene>
    <name evidence="5" type="ORF">TCE0_033f09447</name>
</gene>
<accession>A0A6V8HC97</accession>
<name>A0A6V8HC97_TALPI</name>
<feature type="transmembrane region" description="Helical" evidence="4">
    <location>
        <begin position="108"/>
        <end position="128"/>
    </location>
</feature>
<evidence type="ECO:0000256" key="1">
    <source>
        <dbReference type="ARBA" id="ARBA00004141"/>
    </source>
</evidence>
<evidence type="ECO:0000256" key="4">
    <source>
        <dbReference type="SAM" id="Phobius"/>
    </source>
</evidence>
<feature type="transmembrane region" description="Helical" evidence="4">
    <location>
        <begin position="307"/>
        <end position="324"/>
    </location>
</feature>
<sequence length="460" mass="49447">MSQSPSMIDPEKQIVQSSSHASDSSSDYASVLLKIPPAPAGPESTSSVTAEIPTTQNLEIPLPPDGGTLAWLHVFFGHMVFFNTIGVTNSYGVFEQYYTETLGHSPSTVGWIGGIQMFLIFFGGVFSGRATDAGYFRHCFVTGVVLQVLGISLTSLCEDKFYGIFLCQAVCYGLGAGLLFTPGLSVTSSYFSKKRTLALGIVTAGGATGGMVYPAAANALLYHSNVGFAWTMRAMALIMLITHIPSIIGYRPYIPPRSTGPLVEWSAFREKPFVTFIAANSLCFWGLYMAFFYLGTFARGTIHLSDSLNLVIVLNGVGVIGRMVPNMLAHRFTGITNMNITCNVICAICILCWMAIDSAAGLYAWSAVYGLLAGAAQALFPTMATHQTTDMSKIGTRTGMVFTIISFFCLTSPAIEGALIQVQGGKYMGAQLFAGSTVLVGTVCLVLNRWFRVGWEMAKI</sequence>
<dbReference type="PANTHER" id="PTHR11360:SF130">
    <property type="entry name" value="MAJOR FACILITATOR SUPERFAMILY (MFS) PROFILE DOMAIN-CONTAINING PROTEIN-RELATED"/>
    <property type="match status" value="1"/>
</dbReference>
<dbReference type="GO" id="GO:0022857">
    <property type="term" value="F:transmembrane transporter activity"/>
    <property type="evidence" value="ECO:0007669"/>
    <property type="project" value="InterPro"/>
</dbReference>
<keyword evidence="4" id="KW-0812">Transmembrane</keyword>
<dbReference type="InterPro" id="IPR011701">
    <property type="entry name" value="MFS"/>
</dbReference>
<feature type="transmembrane region" description="Helical" evidence="4">
    <location>
        <begin position="362"/>
        <end position="380"/>
    </location>
</feature>
<feature type="transmembrane region" description="Helical" evidence="4">
    <location>
        <begin position="161"/>
        <end position="184"/>
    </location>
</feature>
<keyword evidence="6" id="KW-1185">Reference proteome</keyword>
<keyword evidence="4" id="KW-1133">Transmembrane helix</keyword>
<dbReference type="Gene3D" id="1.20.1250.20">
    <property type="entry name" value="MFS general substrate transporter like domains"/>
    <property type="match status" value="1"/>
</dbReference>
<dbReference type="InterPro" id="IPR036259">
    <property type="entry name" value="MFS_trans_sf"/>
</dbReference>
<feature type="transmembrane region" description="Helical" evidence="4">
    <location>
        <begin position="401"/>
        <end position="420"/>
    </location>
</feature>